<comment type="caution">
    <text evidence="1">The sequence shown here is derived from an EMBL/GenBank/DDBJ whole genome shotgun (WGS) entry which is preliminary data.</text>
</comment>
<dbReference type="EMBL" id="CADEAL010001537">
    <property type="protein sequence ID" value="CAB1433238.1"/>
    <property type="molecule type" value="Genomic_DNA"/>
</dbReference>
<accession>A0A9N7UJD2</accession>
<evidence type="ECO:0000313" key="1">
    <source>
        <dbReference type="EMBL" id="CAB1433238.1"/>
    </source>
</evidence>
<dbReference type="Proteomes" id="UP001153269">
    <property type="component" value="Unassembled WGS sequence"/>
</dbReference>
<organism evidence="1 2">
    <name type="scientific">Pleuronectes platessa</name>
    <name type="common">European plaice</name>
    <dbReference type="NCBI Taxonomy" id="8262"/>
    <lineage>
        <taxon>Eukaryota</taxon>
        <taxon>Metazoa</taxon>
        <taxon>Chordata</taxon>
        <taxon>Craniata</taxon>
        <taxon>Vertebrata</taxon>
        <taxon>Euteleostomi</taxon>
        <taxon>Actinopterygii</taxon>
        <taxon>Neopterygii</taxon>
        <taxon>Teleostei</taxon>
        <taxon>Neoteleostei</taxon>
        <taxon>Acanthomorphata</taxon>
        <taxon>Carangaria</taxon>
        <taxon>Pleuronectiformes</taxon>
        <taxon>Pleuronectoidei</taxon>
        <taxon>Pleuronectidae</taxon>
        <taxon>Pleuronectes</taxon>
    </lineage>
</organism>
<keyword evidence="2" id="KW-1185">Reference proteome</keyword>
<feature type="non-terminal residue" evidence="1">
    <location>
        <position position="255"/>
    </location>
</feature>
<evidence type="ECO:0000313" key="2">
    <source>
        <dbReference type="Proteomes" id="UP001153269"/>
    </source>
</evidence>
<protein>
    <submittedName>
        <fullName evidence="1">Uncharacterized protein</fullName>
    </submittedName>
</protein>
<name>A0A9N7UJD2_PLEPL</name>
<gene>
    <name evidence="1" type="ORF">PLEPLA_LOCUS21327</name>
</gene>
<proteinExistence type="predicted"/>
<sequence length="255" mass="27594">IFCGLGHCDITPGQCDITPGLCDITPVQCIITPGHCDITPGQCDITPGHCDITPGQCGITPGHCDITAGHCDITFGCGHRPHPPVTALYPLCSTEPDNEEDDEGAVESSDPIDTDGQFYFLSHHPPQDFPPAPHLSFLSHLSFHSSALSLCSPLISSSPPHPLPPSDGVTSAPVVMQVREERIAPCSISIQVAPAVKPAMVGWLEWEGGRRGRHMLLQLRLRLFMQLCRRTLCHSCFPKLPQALRLLQSNSPPEH</sequence>
<reference evidence="1" key="1">
    <citation type="submission" date="2020-03" db="EMBL/GenBank/DDBJ databases">
        <authorList>
            <person name="Weist P."/>
        </authorList>
    </citation>
    <scope>NUCLEOTIDE SEQUENCE</scope>
</reference>
<dbReference type="AlphaFoldDB" id="A0A9N7UJD2"/>